<dbReference type="AlphaFoldDB" id="A0A9K3PVG0"/>
<sequence>MPLAAPEDNYACRIIRSDRPCLVCPGQMDLVEAHPRYSLFSGLPLCTSETIDCLDCPKCGFSTSTTDYEYLQICKIQRQGMFQSNHSSRRDRKGSRKERVCTNCHASLSSKWQFCPGCGSKCGASISKKTSFIVPAVVMGREHTTPTVNEEPTANVPSDASSSTGYNGGSSLDSQDTGILRMVTPPKRLPSTTDMNMEMINESQATI</sequence>
<protein>
    <submittedName>
        <fullName evidence="2">Zinc-ribbon domain containing protein</fullName>
    </submittedName>
</protein>
<evidence type="ECO:0000256" key="1">
    <source>
        <dbReference type="SAM" id="MobiDB-lite"/>
    </source>
</evidence>
<feature type="compositionally biased region" description="Polar residues" evidence="1">
    <location>
        <begin position="190"/>
        <end position="207"/>
    </location>
</feature>
<proteinExistence type="predicted"/>
<dbReference type="OrthoDB" id="52158at2759"/>
<dbReference type="Proteomes" id="UP000693970">
    <property type="component" value="Unassembled WGS sequence"/>
</dbReference>
<gene>
    <name evidence="2" type="ORF">IV203_035935</name>
</gene>
<reference evidence="2" key="2">
    <citation type="submission" date="2021-04" db="EMBL/GenBank/DDBJ databases">
        <authorList>
            <person name="Podell S."/>
        </authorList>
    </citation>
    <scope>NUCLEOTIDE SEQUENCE</scope>
    <source>
        <strain evidence="2">Hildebrandi</strain>
    </source>
</reference>
<comment type="caution">
    <text evidence="2">The sequence shown here is derived from an EMBL/GenBank/DDBJ whole genome shotgun (WGS) entry which is preliminary data.</text>
</comment>
<feature type="region of interest" description="Disordered" evidence="1">
    <location>
        <begin position="143"/>
        <end position="207"/>
    </location>
</feature>
<name>A0A9K3PVG0_9STRA</name>
<evidence type="ECO:0000313" key="2">
    <source>
        <dbReference type="EMBL" id="KAG7360836.1"/>
    </source>
</evidence>
<accession>A0A9K3PVG0</accession>
<evidence type="ECO:0000313" key="3">
    <source>
        <dbReference type="Proteomes" id="UP000693970"/>
    </source>
</evidence>
<feature type="compositionally biased region" description="Polar residues" evidence="1">
    <location>
        <begin position="145"/>
        <end position="177"/>
    </location>
</feature>
<reference evidence="2" key="1">
    <citation type="journal article" date="2021" name="Sci. Rep.">
        <title>Diploid genomic architecture of Nitzschia inconspicua, an elite biomass production diatom.</title>
        <authorList>
            <person name="Oliver A."/>
            <person name="Podell S."/>
            <person name="Pinowska A."/>
            <person name="Traller J.C."/>
            <person name="Smith S.R."/>
            <person name="McClure R."/>
            <person name="Beliaev A."/>
            <person name="Bohutskyi P."/>
            <person name="Hill E.A."/>
            <person name="Rabines A."/>
            <person name="Zheng H."/>
            <person name="Allen L.Z."/>
            <person name="Kuo A."/>
            <person name="Grigoriev I.V."/>
            <person name="Allen A.E."/>
            <person name="Hazlebeck D."/>
            <person name="Allen E.E."/>
        </authorList>
    </citation>
    <scope>NUCLEOTIDE SEQUENCE</scope>
    <source>
        <strain evidence="2">Hildebrandi</strain>
    </source>
</reference>
<organism evidence="2 3">
    <name type="scientific">Nitzschia inconspicua</name>
    <dbReference type="NCBI Taxonomy" id="303405"/>
    <lineage>
        <taxon>Eukaryota</taxon>
        <taxon>Sar</taxon>
        <taxon>Stramenopiles</taxon>
        <taxon>Ochrophyta</taxon>
        <taxon>Bacillariophyta</taxon>
        <taxon>Bacillariophyceae</taxon>
        <taxon>Bacillariophycidae</taxon>
        <taxon>Bacillariales</taxon>
        <taxon>Bacillariaceae</taxon>
        <taxon>Nitzschia</taxon>
    </lineage>
</organism>
<dbReference type="EMBL" id="JAGRRH010000013">
    <property type="protein sequence ID" value="KAG7360836.1"/>
    <property type="molecule type" value="Genomic_DNA"/>
</dbReference>
<keyword evidence="3" id="KW-1185">Reference proteome</keyword>